<evidence type="ECO:0000313" key="3">
    <source>
        <dbReference type="EMBL" id="NER62769.1"/>
    </source>
</evidence>
<keyword evidence="1" id="KW-0472">Membrane</keyword>
<evidence type="ECO:0000313" key="5">
    <source>
        <dbReference type="Proteomes" id="UP000482634"/>
    </source>
</evidence>
<dbReference type="Proteomes" id="UP000480410">
    <property type="component" value="Unassembled WGS sequence"/>
</dbReference>
<feature type="transmembrane region" description="Helical" evidence="1">
    <location>
        <begin position="6"/>
        <end position="26"/>
    </location>
</feature>
<dbReference type="RefSeq" id="WP_163940504.1">
    <property type="nucleotide sequence ID" value="NZ_JAAHBU010000011.1"/>
</dbReference>
<organism evidence="3 5">
    <name type="scientific">Pseudomonas brassicae</name>
    <dbReference type="NCBI Taxonomy" id="2708063"/>
    <lineage>
        <taxon>Bacteria</taxon>
        <taxon>Pseudomonadati</taxon>
        <taxon>Pseudomonadota</taxon>
        <taxon>Gammaproteobacteria</taxon>
        <taxon>Pseudomonadales</taxon>
        <taxon>Pseudomonadaceae</taxon>
        <taxon>Pseudomonas</taxon>
    </lineage>
</organism>
<gene>
    <name evidence="2" type="ORF">G3435_07270</name>
    <name evidence="3" type="ORF">G3436_01190</name>
</gene>
<sequence>MHSAIWSWPYNVMVLVVGGIVIYSLLHIGTDKEVDVSLLGDGKHFALRDQLGEGRYSATIYVKSPQKTVEINGVVNGLGLNQPGQVVEFESTDKDCSGVKFKMFYMQSFVRVIALESVLDTCRMYGFLKDGDSLLKVVR</sequence>
<keyword evidence="1" id="KW-0812">Transmembrane</keyword>
<proteinExistence type="predicted"/>
<keyword evidence="5" id="KW-1185">Reference proteome</keyword>
<accession>A0A6B3NL79</accession>
<dbReference type="AlphaFoldDB" id="A0A6B3NL79"/>
<reference evidence="4 5" key="1">
    <citation type="submission" date="2020-02" db="EMBL/GenBank/DDBJ databases">
        <title>Broccoli isolated Pseudomonas sp.</title>
        <authorList>
            <person name="Fujikawa T."/>
            <person name="Sawada H."/>
        </authorList>
    </citation>
    <scope>NUCLEOTIDE SEQUENCE [LARGE SCALE GENOMIC DNA]</scope>
    <source>
        <strain evidence="3 5">MAFF212427</strain>
        <strain evidence="2 4">MAFF212428</strain>
    </source>
</reference>
<dbReference type="EMBL" id="JAAHBU010000011">
    <property type="protein sequence ID" value="NER62769.1"/>
    <property type="molecule type" value="Genomic_DNA"/>
</dbReference>
<protein>
    <submittedName>
        <fullName evidence="3">Uncharacterized protein</fullName>
    </submittedName>
</protein>
<dbReference type="EMBL" id="JAAHBV010000130">
    <property type="protein sequence ID" value="NER59836.1"/>
    <property type="molecule type" value="Genomic_DNA"/>
</dbReference>
<name>A0A6B3NL79_9PSED</name>
<keyword evidence="1" id="KW-1133">Transmembrane helix</keyword>
<evidence type="ECO:0000313" key="2">
    <source>
        <dbReference type="EMBL" id="NER59836.1"/>
    </source>
</evidence>
<comment type="caution">
    <text evidence="3">The sequence shown here is derived from an EMBL/GenBank/DDBJ whole genome shotgun (WGS) entry which is preliminary data.</text>
</comment>
<evidence type="ECO:0000313" key="4">
    <source>
        <dbReference type="Proteomes" id="UP000480410"/>
    </source>
</evidence>
<evidence type="ECO:0000256" key="1">
    <source>
        <dbReference type="SAM" id="Phobius"/>
    </source>
</evidence>
<accession>A0A6M0CQN4</accession>
<dbReference type="Proteomes" id="UP000482634">
    <property type="component" value="Unassembled WGS sequence"/>
</dbReference>